<dbReference type="Pfam" id="PF02927">
    <property type="entry name" value="CelD_N"/>
    <property type="match status" value="1"/>
</dbReference>
<feature type="signal peptide" evidence="4">
    <location>
        <begin position="1"/>
        <end position="27"/>
    </location>
</feature>
<dbReference type="InterPro" id="IPR004197">
    <property type="entry name" value="Cellulase_Ig-like"/>
</dbReference>
<keyword evidence="7" id="KW-0378">Hydrolase</keyword>
<dbReference type="Pfam" id="PF00759">
    <property type="entry name" value="Glyco_hydro_9"/>
    <property type="match status" value="1"/>
</dbReference>
<keyword evidence="8" id="KW-1185">Reference proteome</keyword>
<dbReference type="GO" id="GO:0000272">
    <property type="term" value="P:polysaccharide catabolic process"/>
    <property type="evidence" value="ECO:0007669"/>
    <property type="project" value="UniProtKB-KW"/>
</dbReference>
<evidence type="ECO:0000256" key="2">
    <source>
        <dbReference type="ARBA" id="ARBA00023277"/>
    </source>
</evidence>
<keyword evidence="2" id="KW-0119">Carbohydrate metabolism</keyword>
<evidence type="ECO:0000313" key="7">
    <source>
        <dbReference type="EMBL" id="RYC68033.1"/>
    </source>
</evidence>
<dbReference type="Gene3D" id="1.50.10.10">
    <property type="match status" value="1"/>
</dbReference>
<gene>
    <name evidence="7" type="ORF">EQG79_21500</name>
</gene>
<dbReference type="GO" id="GO:0008810">
    <property type="term" value="F:cellulase activity"/>
    <property type="evidence" value="ECO:0007669"/>
    <property type="project" value="InterPro"/>
</dbReference>
<dbReference type="InterPro" id="IPR013783">
    <property type="entry name" value="Ig-like_fold"/>
</dbReference>
<comment type="caution">
    <text evidence="7">The sequence shown here is derived from an EMBL/GenBank/DDBJ whole genome shotgun (WGS) entry which is preliminary data.</text>
</comment>
<dbReference type="EMBL" id="SBLB01000006">
    <property type="protein sequence ID" value="RYC68033.1"/>
    <property type="molecule type" value="Genomic_DNA"/>
</dbReference>
<evidence type="ECO:0000256" key="4">
    <source>
        <dbReference type="SAM" id="SignalP"/>
    </source>
</evidence>
<keyword evidence="4" id="KW-0732">Signal</keyword>
<dbReference type="Gene3D" id="2.60.40.10">
    <property type="entry name" value="Immunoglobulins"/>
    <property type="match status" value="1"/>
</dbReference>
<accession>A0A4Q2UFE8</accession>
<dbReference type="InterPro" id="IPR008928">
    <property type="entry name" value="6-hairpin_glycosidase_sf"/>
</dbReference>
<feature type="domain" description="Cellulase Ig-like" evidence="6">
    <location>
        <begin position="282"/>
        <end position="365"/>
    </location>
</feature>
<dbReference type="Proteomes" id="UP000290407">
    <property type="component" value="Unassembled WGS sequence"/>
</dbReference>
<proteinExistence type="inferred from homology"/>
<dbReference type="InterPro" id="IPR012341">
    <property type="entry name" value="6hp_glycosidase-like_sf"/>
</dbReference>
<feature type="chain" id="PRO_5020837272" evidence="4">
    <location>
        <begin position="28"/>
        <end position="845"/>
    </location>
</feature>
<dbReference type="SUPFAM" id="SSF48208">
    <property type="entry name" value="Six-hairpin glycosidases"/>
    <property type="match status" value="1"/>
</dbReference>
<sequence>MKKTLTYSGLRATGLFLLLLATTAAFCQKTRLNNAEYFETPGLNVLVFSSQYNGMFFDEKTAGIEMIHHGVRTSTGGAVRLQHTPEQWDLVPKMTSRKVDKATNSIEVGLRYQEVDFDSRVVVSAKGNGFDISVYLDKPLPAKVVGKAGFNLEFVPSAYFEKSYMADGRPGTFPLYPASNTKTEPLSEKIQQFGIHNTFEERGKPEFIVPAPLTTGKTMVLAPDDPEHMVSIQSETELMLFDGRNLAQNGWFIVRSLLPAGKTGKVLTWYLEPNVIPNWKRAPVIEFSQVGYNPGQEKVAVIELDQADQALKTASLVQVMADGKQVEKLKGAVTNWGKFLRYNYAKFDFTSVKEPGVYYIRYGDQKTNIFPIATDVYEKTWHPTLDVWFPVQMDHMTVNEAYRVWHGAPFKDDALQAPLNQQHFDGYSMGDKTDTKYKPLERIPGLGVGGWFDAGDFDIQTGSHNTTILNFVDAWEKLKLTRDETRIDQAGQYVDIHRPDGKPDLLQQIEHGTLNLVAQVKNIGHPVRGIIVPNLHQYHHLGDANTETDNLPYNPNLKPYESDGKSSGTMDDRWAFTTRSAFLDYNTAAALAAASRALKGFNDTLSTQALTYAKKLWDENDGKVNTDTSRFAMFRRNTEMAAALQLFMTTKDDRYAKKFNDAIWPALDRNVGQGLTAALQAYPFMDKAYQTKLKDYVVKFKTANDELTKQNPYGVPAGTRGGWGSNQQVISWAITNYHANRHFPDIISPEYVFKGLNYIFGCHPYHNLSFVSAVGTRSKKITYGSNRADFSYIAGGVVPGIMVLKPDFPENREDWPFLWGENEVIIDICSAYILLAGAANELVKK</sequence>
<evidence type="ECO:0000256" key="3">
    <source>
        <dbReference type="ARBA" id="ARBA00023326"/>
    </source>
</evidence>
<name>A0A4Q2UFE8_9BACT</name>
<evidence type="ECO:0000313" key="8">
    <source>
        <dbReference type="Proteomes" id="UP000290407"/>
    </source>
</evidence>
<dbReference type="InterPro" id="IPR001701">
    <property type="entry name" value="Glyco_hydro_9"/>
</dbReference>
<dbReference type="InterPro" id="IPR014756">
    <property type="entry name" value="Ig_E-set"/>
</dbReference>
<dbReference type="SUPFAM" id="SSF81296">
    <property type="entry name" value="E set domains"/>
    <property type="match status" value="1"/>
</dbReference>
<keyword evidence="3" id="KW-0624">Polysaccharide degradation</keyword>
<protein>
    <submittedName>
        <fullName evidence="7">Glycoside hydrolase</fullName>
    </submittedName>
</protein>
<reference evidence="7 8" key="1">
    <citation type="submission" date="2019-01" db="EMBL/GenBank/DDBJ databases">
        <title>Spirosoma flava sp. nov., a propanil-degrading bacterium isolated from herbicide-contaminated soil.</title>
        <authorList>
            <person name="Zhang L."/>
            <person name="Jiang J.-D."/>
        </authorList>
    </citation>
    <scope>NUCLEOTIDE SEQUENCE [LARGE SCALE GENOMIC DNA]</scope>
    <source>
        <strain evidence="7 8">TY50</strain>
    </source>
</reference>
<feature type="domain" description="Glycoside hydrolase family 9" evidence="5">
    <location>
        <begin position="448"/>
        <end position="832"/>
    </location>
</feature>
<dbReference type="CDD" id="cd02850">
    <property type="entry name" value="E_set_Cellulase_N"/>
    <property type="match status" value="1"/>
</dbReference>
<comment type="similarity">
    <text evidence="1">Belongs to the glycosyl hydrolase 9 (cellulase E) family.</text>
</comment>
<evidence type="ECO:0000259" key="5">
    <source>
        <dbReference type="Pfam" id="PF00759"/>
    </source>
</evidence>
<evidence type="ECO:0000259" key="6">
    <source>
        <dbReference type="Pfam" id="PF02927"/>
    </source>
</evidence>
<dbReference type="AlphaFoldDB" id="A0A4Q2UFE8"/>
<organism evidence="7 8">
    <name type="scientific">Spirosoma sordidisoli</name>
    <dbReference type="NCBI Taxonomy" id="2502893"/>
    <lineage>
        <taxon>Bacteria</taxon>
        <taxon>Pseudomonadati</taxon>
        <taxon>Bacteroidota</taxon>
        <taxon>Cytophagia</taxon>
        <taxon>Cytophagales</taxon>
        <taxon>Cytophagaceae</taxon>
        <taxon>Spirosoma</taxon>
    </lineage>
</organism>
<evidence type="ECO:0000256" key="1">
    <source>
        <dbReference type="ARBA" id="ARBA00007072"/>
    </source>
</evidence>
<dbReference type="RefSeq" id="WP_129603898.1">
    <property type="nucleotide sequence ID" value="NZ_SBLB01000006.1"/>
</dbReference>